<dbReference type="GeneID" id="73802762"/>
<dbReference type="HOGENOM" id="CLU_2140573_0_0_10"/>
<organism evidence="1 2">
    <name type="scientific">Alistipes putredinis DSM 17216</name>
    <dbReference type="NCBI Taxonomy" id="445970"/>
    <lineage>
        <taxon>Bacteria</taxon>
        <taxon>Pseudomonadati</taxon>
        <taxon>Bacteroidota</taxon>
        <taxon>Bacteroidia</taxon>
        <taxon>Bacteroidales</taxon>
        <taxon>Rikenellaceae</taxon>
        <taxon>Alistipes</taxon>
    </lineage>
</organism>
<dbReference type="RefSeq" id="WP_004328362.1">
    <property type="nucleotide sequence ID" value="NZ_DS499577.1"/>
</dbReference>
<evidence type="ECO:0000313" key="2">
    <source>
        <dbReference type="Proteomes" id="UP000005819"/>
    </source>
</evidence>
<reference evidence="1" key="1">
    <citation type="submission" date="2007-10" db="EMBL/GenBank/DDBJ databases">
        <authorList>
            <person name="Fulton L."/>
            <person name="Clifton S."/>
            <person name="Fulton B."/>
            <person name="Xu J."/>
            <person name="Minx P."/>
            <person name="Pepin K.H."/>
            <person name="Johnson M."/>
            <person name="Thiruvilangam P."/>
            <person name="Bhonagiri V."/>
            <person name="Nash W.E."/>
            <person name="Mardis E.R."/>
            <person name="Wilson R.K."/>
        </authorList>
    </citation>
    <scope>NUCLEOTIDE SEQUENCE [LARGE SCALE GENOMIC DNA]</scope>
    <source>
        <strain evidence="1">DSM 17216</strain>
    </source>
</reference>
<dbReference type="EMBL" id="ABFK02000020">
    <property type="protein sequence ID" value="EDS02783.1"/>
    <property type="molecule type" value="Genomic_DNA"/>
</dbReference>
<proteinExistence type="predicted"/>
<evidence type="ECO:0000313" key="1">
    <source>
        <dbReference type="EMBL" id="EDS02783.1"/>
    </source>
</evidence>
<accession>B0MYU7</accession>
<protein>
    <submittedName>
        <fullName evidence="1">Uncharacterized protein</fullName>
    </submittedName>
</protein>
<name>B0MYU7_9BACT</name>
<reference evidence="1" key="2">
    <citation type="submission" date="2013-09" db="EMBL/GenBank/DDBJ databases">
        <title>Draft genome sequence of Alistipes putredinis (DSM 17216).</title>
        <authorList>
            <person name="Sudarsanam P."/>
            <person name="Ley R."/>
            <person name="Guruge J."/>
            <person name="Turnbaugh P.J."/>
            <person name="Mahowald M."/>
            <person name="Liep D."/>
            <person name="Gordon J."/>
        </authorList>
    </citation>
    <scope>NUCLEOTIDE SEQUENCE</scope>
    <source>
        <strain evidence="1">DSM 17216</strain>
    </source>
</reference>
<gene>
    <name evidence="1" type="ORF">ALIPUT_02316</name>
</gene>
<dbReference type="Proteomes" id="UP000005819">
    <property type="component" value="Unassembled WGS sequence"/>
</dbReference>
<sequence>MMKKDVFYSKLKHWLESNGISAIKVIAPVKPLDMIHIDKSRIKSCDGFMFNGNKLFQDLKVFIDVNDNILGLSIGQLSPSLIMVLNMTKEFCGLPFSNIRKRNDDNIHELYC</sequence>
<comment type="caution">
    <text evidence="1">The sequence shown here is derived from an EMBL/GenBank/DDBJ whole genome shotgun (WGS) entry which is preliminary data.</text>
</comment>
<keyword evidence="2" id="KW-1185">Reference proteome</keyword>
<dbReference type="AlphaFoldDB" id="B0MYU7"/>